<dbReference type="Gene3D" id="3.40.50.200">
    <property type="entry name" value="Peptidase S8/S53 domain"/>
    <property type="match status" value="1"/>
</dbReference>
<keyword evidence="9" id="KW-1185">Reference proteome</keyword>
<organism evidence="8 9">
    <name type="scientific">Salipiger aestuarii</name>
    <dbReference type="NCBI Taxonomy" id="568098"/>
    <lineage>
        <taxon>Bacteria</taxon>
        <taxon>Pseudomonadati</taxon>
        <taxon>Pseudomonadota</taxon>
        <taxon>Alphaproteobacteria</taxon>
        <taxon>Rhodobacterales</taxon>
        <taxon>Roseobacteraceae</taxon>
        <taxon>Salipiger</taxon>
    </lineage>
</organism>
<dbReference type="PANTHER" id="PTHR43806:SF11">
    <property type="entry name" value="CEREVISIN-RELATED"/>
    <property type="match status" value="1"/>
</dbReference>
<feature type="domain" description="Peptidase S8/S53" evidence="7">
    <location>
        <begin position="45"/>
        <end position="464"/>
    </location>
</feature>
<feature type="active site" description="Charge relay system" evidence="5">
    <location>
        <position position="432"/>
    </location>
</feature>
<evidence type="ECO:0000313" key="8">
    <source>
        <dbReference type="EMBL" id="RAK13359.1"/>
    </source>
</evidence>
<dbReference type="InterPro" id="IPR036852">
    <property type="entry name" value="Peptidase_S8/S53_dom_sf"/>
</dbReference>
<keyword evidence="4 5" id="KW-0720">Serine protease</keyword>
<dbReference type="GO" id="GO:0006508">
    <property type="term" value="P:proteolysis"/>
    <property type="evidence" value="ECO:0007669"/>
    <property type="project" value="UniProtKB-KW"/>
</dbReference>
<evidence type="ECO:0000256" key="4">
    <source>
        <dbReference type="ARBA" id="ARBA00022825"/>
    </source>
</evidence>
<reference evidence="8 9" key="1">
    <citation type="submission" date="2018-06" db="EMBL/GenBank/DDBJ databases">
        <title>Genomic Encyclopedia of Archaeal and Bacterial Type Strains, Phase II (KMG-II): from individual species to whole genera.</title>
        <authorList>
            <person name="Goeker M."/>
        </authorList>
    </citation>
    <scope>NUCLEOTIDE SEQUENCE [LARGE SCALE GENOMIC DNA]</scope>
    <source>
        <strain evidence="8 9">DSM 22011</strain>
    </source>
</reference>
<evidence type="ECO:0000313" key="9">
    <source>
        <dbReference type="Proteomes" id="UP000249165"/>
    </source>
</evidence>
<comment type="similarity">
    <text evidence="1 5">Belongs to the peptidase S8 family.</text>
</comment>
<dbReference type="PROSITE" id="PS00137">
    <property type="entry name" value="SUBTILASE_HIS"/>
    <property type="match status" value="1"/>
</dbReference>
<dbReference type="InterPro" id="IPR015500">
    <property type="entry name" value="Peptidase_S8_subtilisin-rel"/>
</dbReference>
<feature type="region of interest" description="Disordered" evidence="6">
    <location>
        <begin position="484"/>
        <end position="538"/>
    </location>
</feature>
<dbReference type="PROSITE" id="PS51892">
    <property type="entry name" value="SUBTILASE"/>
    <property type="match status" value="1"/>
</dbReference>
<evidence type="ECO:0000259" key="7">
    <source>
        <dbReference type="Pfam" id="PF00082"/>
    </source>
</evidence>
<dbReference type="SUPFAM" id="SSF52743">
    <property type="entry name" value="Subtilisin-like"/>
    <property type="match status" value="1"/>
</dbReference>
<feature type="active site" description="Charge relay system" evidence="5">
    <location>
        <position position="152"/>
    </location>
</feature>
<keyword evidence="3 5" id="KW-0378">Hydrolase</keyword>
<evidence type="ECO:0000256" key="2">
    <source>
        <dbReference type="ARBA" id="ARBA00022670"/>
    </source>
</evidence>
<proteinExistence type="inferred from homology"/>
<dbReference type="PRINTS" id="PR00723">
    <property type="entry name" value="SUBTILISIN"/>
</dbReference>
<keyword evidence="2 5" id="KW-0645">Protease</keyword>
<dbReference type="Proteomes" id="UP000249165">
    <property type="component" value="Unassembled WGS sequence"/>
</dbReference>
<gene>
    <name evidence="8" type="ORF">ATI53_10359</name>
</gene>
<evidence type="ECO:0000256" key="5">
    <source>
        <dbReference type="PROSITE-ProRule" id="PRU01240"/>
    </source>
</evidence>
<dbReference type="Pfam" id="PF00082">
    <property type="entry name" value="Peptidase_S8"/>
    <property type="match status" value="1"/>
</dbReference>
<dbReference type="InterPro" id="IPR022398">
    <property type="entry name" value="Peptidase_S8_His-AS"/>
</dbReference>
<dbReference type="EMBL" id="QLMG01000035">
    <property type="protein sequence ID" value="RAK13359.1"/>
    <property type="molecule type" value="Genomic_DNA"/>
</dbReference>
<comment type="caution">
    <text evidence="8">The sequence shown here is derived from an EMBL/GenBank/DDBJ whole genome shotgun (WGS) entry which is preliminary data.</text>
</comment>
<sequence>MTDTRGCGEHFLWHLERIGALSATGPDTYEPSDAWVSLLDGAQPVRIALIDNGAVLDHPNLQESGRPCLHQPIEFAAHAQGTLYEDDPDLAVPRFVRLAEALAGIGVPDPATFFDRPLTPALKAAIDGYLAPGTLVPARIDLPAPSQRFAAHGTCCAGLLAGRPEPEDCAHRSPVTLPYFGVNPGAQVIPIATVYSHAYWPLVMALLYAIDCGADVILMPRAAENMLDPDDYLAEWGEGTPPRPRVGEDADPRGNGNFLDAARYADKALFEDLLIKIAAHVPVILAAGNSGRSTLEYPASLAAPGNALITVGAVNSHGHVASYSSGQASGPTVFAPSDDGEEISATHMRHFDLSWRARRLDLSAFDGSDGRENLYSPYGVLSTDIPGQYGYDSASRMDLDLSEGRLPAGTVADRTRPETLPRALYTLFGGTSAASAIVAGMVSLIRGTPAGQGMTGAAVKALLGSAPAAATTETRSVRISDLESAMGLPNRRSARLNQPRRAQQRHDVHFGSRPHVADDLGRGNDAHARGGLQVGPGR</sequence>
<accession>A0A327Y4P5</accession>
<dbReference type="InterPro" id="IPR050131">
    <property type="entry name" value="Peptidase_S8_subtilisin-like"/>
</dbReference>
<dbReference type="PANTHER" id="PTHR43806">
    <property type="entry name" value="PEPTIDASE S8"/>
    <property type="match status" value="1"/>
</dbReference>
<dbReference type="GO" id="GO:0004252">
    <property type="term" value="F:serine-type endopeptidase activity"/>
    <property type="evidence" value="ECO:0007669"/>
    <property type="project" value="UniProtKB-UniRule"/>
</dbReference>
<name>A0A327Y4P5_9RHOB</name>
<dbReference type="InterPro" id="IPR000209">
    <property type="entry name" value="Peptidase_S8/S53_dom"/>
</dbReference>
<evidence type="ECO:0000256" key="3">
    <source>
        <dbReference type="ARBA" id="ARBA00022801"/>
    </source>
</evidence>
<feature type="compositionally biased region" description="Basic and acidic residues" evidence="6">
    <location>
        <begin position="504"/>
        <end position="528"/>
    </location>
</feature>
<protein>
    <submittedName>
        <fullName evidence="8">Subtilase family protein</fullName>
    </submittedName>
</protein>
<dbReference type="CDD" id="cd00306">
    <property type="entry name" value="Peptidases_S8_S53"/>
    <property type="match status" value="1"/>
</dbReference>
<feature type="active site" description="Charge relay system" evidence="5">
    <location>
        <position position="51"/>
    </location>
</feature>
<dbReference type="AlphaFoldDB" id="A0A327Y4P5"/>
<evidence type="ECO:0000256" key="1">
    <source>
        <dbReference type="ARBA" id="ARBA00011073"/>
    </source>
</evidence>
<evidence type="ECO:0000256" key="6">
    <source>
        <dbReference type="SAM" id="MobiDB-lite"/>
    </source>
</evidence>